<proteinExistence type="predicted"/>
<feature type="compositionally biased region" description="Basic and acidic residues" evidence="1">
    <location>
        <begin position="403"/>
        <end position="413"/>
    </location>
</feature>
<feature type="non-terminal residue" evidence="2">
    <location>
        <position position="1"/>
    </location>
</feature>
<feature type="compositionally biased region" description="Low complexity" evidence="1">
    <location>
        <begin position="373"/>
        <end position="386"/>
    </location>
</feature>
<accession>A0AAV5VIH9</accession>
<evidence type="ECO:0000313" key="3">
    <source>
        <dbReference type="Proteomes" id="UP001432322"/>
    </source>
</evidence>
<dbReference type="EMBL" id="BTSY01000003">
    <property type="protein sequence ID" value="GMT18254.1"/>
    <property type="molecule type" value="Genomic_DNA"/>
</dbReference>
<feature type="region of interest" description="Disordered" evidence="1">
    <location>
        <begin position="353"/>
        <end position="457"/>
    </location>
</feature>
<organism evidence="2 3">
    <name type="scientific">Pristionchus fissidentatus</name>
    <dbReference type="NCBI Taxonomy" id="1538716"/>
    <lineage>
        <taxon>Eukaryota</taxon>
        <taxon>Metazoa</taxon>
        <taxon>Ecdysozoa</taxon>
        <taxon>Nematoda</taxon>
        <taxon>Chromadorea</taxon>
        <taxon>Rhabditida</taxon>
        <taxon>Rhabditina</taxon>
        <taxon>Diplogasteromorpha</taxon>
        <taxon>Diplogasteroidea</taxon>
        <taxon>Neodiplogasteridae</taxon>
        <taxon>Pristionchus</taxon>
    </lineage>
</organism>
<feature type="compositionally biased region" description="Polar residues" evidence="1">
    <location>
        <begin position="445"/>
        <end position="457"/>
    </location>
</feature>
<evidence type="ECO:0000313" key="2">
    <source>
        <dbReference type="EMBL" id="GMT18254.1"/>
    </source>
</evidence>
<keyword evidence="3" id="KW-1185">Reference proteome</keyword>
<protein>
    <submittedName>
        <fullName evidence="2">Uncharacterized protein</fullName>
    </submittedName>
</protein>
<comment type="caution">
    <text evidence="2">The sequence shown here is derived from an EMBL/GenBank/DDBJ whole genome shotgun (WGS) entry which is preliminary data.</text>
</comment>
<name>A0AAV5VIH9_9BILA</name>
<evidence type="ECO:0000256" key="1">
    <source>
        <dbReference type="SAM" id="MobiDB-lite"/>
    </source>
</evidence>
<reference evidence="2" key="1">
    <citation type="submission" date="2023-10" db="EMBL/GenBank/DDBJ databases">
        <title>Genome assembly of Pristionchus species.</title>
        <authorList>
            <person name="Yoshida K."/>
            <person name="Sommer R.J."/>
        </authorList>
    </citation>
    <scope>NUCLEOTIDE SEQUENCE</scope>
    <source>
        <strain evidence="2">RS5133</strain>
    </source>
</reference>
<sequence>ACKQFVKSQLSQARSMTDRELLHFQAMLFLPKVLKCRNEIEIDNLECMFYLEPEEFLSKFDPRGSDQSFMADIDRLRAGRTRLRMRLLEEFVKDHVIIEKHDFMGETCVSILDGRSELRHTPWQWLFKATELILDVGHKLCPSPAIAEKKSTKTKKQLAAAEEYHTMMSLYNKGIVSFFSVYDTKQAFEQMQVDGEDMQDGGALMLRFCDENAGHISFVYGLDADQKLMMGSIAGDTIKDFKQGLSEALMDEEFPARHGRLVRMNVHPDRFTDKLCSTIKKRSLFNTYQSLRQIENKTPFPDEEITYRVNAFTGGQINREQFKQPLFPTPNLDSALSSTFPFISAEEALVSSLSLPPPTQRKRGRKPANQNVSTYSSSSPTFPSFPDHILASLNSSPAGESNGHPELELKPDIKNISLLTRSSPPRSIPSPKSTAASPFAYVPQPTRNGGSNGQPQFDQAGMAAMLEQPMFQNMLSQIMQQTFTQMFNGGLETATRMEEPSTSHTTMTGGEGTSSSSVFGELKMTAPQSLEDILRATETSGDHSESEEF</sequence>
<feature type="compositionally biased region" description="Low complexity" evidence="1">
    <location>
        <begin position="416"/>
        <end position="434"/>
    </location>
</feature>
<gene>
    <name evidence="2" type="ORF">PFISCL1PPCAC_9551</name>
</gene>
<dbReference type="Proteomes" id="UP001432322">
    <property type="component" value="Unassembled WGS sequence"/>
</dbReference>
<dbReference type="AlphaFoldDB" id="A0AAV5VIH9"/>